<proteinExistence type="predicted"/>
<dbReference type="RefSeq" id="WP_173804853.1">
    <property type="nucleotide sequence ID" value="NZ_JABSNM010000005.1"/>
</dbReference>
<name>A0ABX2G0R8_9BURK</name>
<dbReference type="Gene3D" id="3.40.50.2000">
    <property type="entry name" value="Glycogen Phosphorylase B"/>
    <property type="match status" value="2"/>
</dbReference>
<dbReference type="Pfam" id="PF12000">
    <property type="entry name" value="Glyco_trans_4_3"/>
    <property type="match status" value="1"/>
</dbReference>
<dbReference type="InterPro" id="IPR022623">
    <property type="entry name" value="Glyco_trans_4"/>
</dbReference>
<dbReference type="PANTHER" id="PTHR46401">
    <property type="entry name" value="GLYCOSYLTRANSFERASE WBBK-RELATED"/>
    <property type="match status" value="1"/>
</dbReference>
<dbReference type="EMBL" id="JABSNM010000005">
    <property type="protein sequence ID" value="NRT55886.1"/>
    <property type="molecule type" value="Genomic_DNA"/>
</dbReference>
<comment type="caution">
    <text evidence="4">The sequence shown here is derived from an EMBL/GenBank/DDBJ whole genome shotgun (WGS) entry which is preliminary data.</text>
</comment>
<protein>
    <submittedName>
        <fullName evidence="4">Glycosyltransferase involved in cell wall biosynthesis</fullName>
    </submittedName>
</protein>
<feature type="domain" description="Glycosyl transferase family 1" evidence="2">
    <location>
        <begin position="225"/>
        <end position="382"/>
    </location>
</feature>
<organism evidence="4 5">
    <name type="scientific">Sphaerotilus uruguayifluvii</name>
    <dbReference type="NCBI Taxonomy" id="2735897"/>
    <lineage>
        <taxon>Bacteria</taxon>
        <taxon>Pseudomonadati</taxon>
        <taxon>Pseudomonadota</taxon>
        <taxon>Betaproteobacteria</taxon>
        <taxon>Burkholderiales</taxon>
        <taxon>Sphaerotilaceae</taxon>
        <taxon>Sphaerotilus</taxon>
    </lineage>
</organism>
<dbReference type="SUPFAM" id="SSF53756">
    <property type="entry name" value="UDP-Glycosyltransferase/glycogen phosphorylase"/>
    <property type="match status" value="1"/>
</dbReference>
<feature type="domain" description="Glycosyl transferase family 4" evidence="3">
    <location>
        <begin position="27"/>
        <end position="194"/>
    </location>
</feature>
<evidence type="ECO:0000313" key="4">
    <source>
        <dbReference type="EMBL" id="NRT55886.1"/>
    </source>
</evidence>
<keyword evidence="1" id="KW-0808">Transferase</keyword>
<dbReference type="InterPro" id="IPR001296">
    <property type="entry name" value="Glyco_trans_1"/>
</dbReference>
<accession>A0ABX2G0R8</accession>
<keyword evidence="5" id="KW-1185">Reference proteome</keyword>
<evidence type="ECO:0000313" key="5">
    <source>
        <dbReference type="Proteomes" id="UP001516061"/>
    </source>
</evidence>
<evidence type="ECO:0000256" key="1">
    <source>
        <dbReference type="ARBA" id="ARBA00022679"/>
    </source>
</evidence>
<gene>
    <name evidence="4" type="ORF">HNQ01_001616</name>
</gene>
<dbReference type="Pfam" id="PF00534">
    <property type="entry name" value="Glycos_transf_1"/>
    <property type="match status" value="1"/>
</dbReference>
<evidence type="ECO:0000259" key="3">
    <source>
        <dbReference type="Pfam" id="PF12000"/>
    </source>
</evidence>
<dbReference type="PANTHER" id="PTHR46401:SF2">
    <property type="entry name" value="GLYCOSYLTRANSFERASE WBBK-RELATED"/>
    <property type="match status" value="1"/>
</dbReference>
<dbReference type="Proteomes" id="UP001516061">
    <property type="component" value="Unassembled WGS sequence"/>
</dbReference>
<reference evidence="4 5" key="1">
    <citation type="submission" date="2020-05" db="EMBL/GenBank/DDBJ databases">
        <title>Genomic Encyclopedia of Type Strains, Phase IV (KMG-V): Genome sequencing to study the core and pangenomes of soil and plant-associated prokaryotes.</title>
        <authorList>
            <person name="Whitman W."/>
        </authorList>
    </citation>
    <scope>NUCLEOTIDE SEQUENCE [LARGE SCALE GENOMIC DNA]</scope>
    <source>
        <strain evidence="4 5">C29</strain>
    </source>
</reference>
<sequence length="411" mass="45584">MRFLFLHPVFPGQFHRIMAALARDPAHEVVHCSRESAQAGIPGVKRVRYKVPDAPGEGAATHAFALRTEQAVRHGLAVLEAVRALQGQGFVPDLICGYAGWGPTLFMKDIHPKVPLLGYFEWFMNPTGSEYNFDPAHPLAFEAQLALRTSNAPMLLDLQACDRGVTPTFWQKRQFPAGLRDRLDVLHDGVDTARFCPAPEPAGLSLPGLELPPGTEIVTYATRGMEPFRGFPEFMRALPLLQRRRPHCHAVILGTEEVYYSRAPQGARSYKELLLRELDGQIDLSRVHFAGWCGDEAYRATLRAASAHVYLSYPYVLSWSLLEAMASGCAVVGSRTAPVEEVIADGENGWLVDFLDHEALADRIEQVLCGGAEVARVRAEARRTVLERYDLARLLPRHLAMMGRLAGRSLV</sequence>
<evidence type="ECO:0000259" key="2">
    <source>
        <dbReference type="Pfam" id="PF00534"/>
    </source>
</evidence>